<dbReference type="SUPFAM" id="SSF52540">
    <property type="entry name" value="P-loop containing nucleoside triphosphate hydrolases"/>
    <property type="match status" value="1"/>
</dbReference>
<name>Q1YNM8_AURMS</name>
<comment type="caution">
    <text evidence="2">The sequence shown here is derived from an EMBL/GenBank/DDBJ whole genome shotgun (WGS) entry which is preliminary data.</text>
</comment>
<dbReference type="HOGENOM" id="CLU_006229_4_4_5"/>
<sequence length="352" mass="37800">MSDAALDIPASHDDLDGVPPPAATPTLFGHRREFAELASAEAAGRLHHAWLFQGPRGVGKATTAFAFARHLLSPAYAKGTEPPVFDPADPAMRQIALGTYPGLVHVTRPPVEKGTGFRTQITVEGVRKLNRFFQATGSRTSWRIAIIDPADDMNRSAANALLKILEEPPARSVFLIMNHTPGRLLPTIRSRCRTLRFEPLGDHDLAAATAAALPSAGKDEIAAALPLSEGSARQAISLIAYGGIEIRQSLQTLIAADRPDWNSIHSMADALTQKGREQAYEFLITALLSATAEASEACLSRGDSAGAASLAALWQDETSRLREAAAYNLDRKQALLTLFDRFYRCRGAASAA</sequence>
<dbReference type="Proteomes" id="UP000000321">
    <property type="component" value="Unassembled WGS sequence"/>
</dbReference>
<dbReference type="PANTHER" id="PTHR11669:SF8">
    <property type="entry name" value="DNA POLYMERASE III SUBUNIT DELTA"/>
    <property type="match status" value="1"/>
</dbReference>
<dbReference type="InterPro" id="IPR050238">
    <property type="entry name" value="DNA_Rep/Repair_Clamp_Loader"/>
</dbReference>
<dbReference type="RefSeq" id="WP_009209649.1">
    <property type="nucleotide sequence ID" value="NZ_BBWP01000052.1"/>
</dbReference>
<dbReference type="BioCyc" id="AURANTIMONAS:SI859A1_01810-MONOMER"/>
<evidence type="ECO:0000313" key="2">
    <source>
        <dbReference type="EMBL" id="EAS51003.1"/>
    </source>
</evidence>
<protein>
    <submittedName>
        <fullName evidence="2">DNA polymerase III, delta prime subunit domain protein, putative</fullName>
    </submittedName>
</protein>
<dbReference type="PANTHER" id="PTHR11669">
    <property type="entry name" value="REPLICATION FACTOR C / DNA POLYMERASE III GAMMA-TAU SUBUNIT"/>
    <property type="match status" value="1"/>
</dbReference>
<gene>
    <name evidence="2" type="ORF">SI859A1_01810</name>
</gene>
<dbReference type="NCBIfam" id="NF005677">
    <property type="entry name" value="PRK07471.1"/>
    <property type="match status" value="1"/>
</dbReference>
<dbReference type="GO" id="GO:0009360">
    <property type="term" value="C:DNA polymerase III complex"/>
    <property type="evidence" value="ECO:0007669"/>
    <property type="project" value="TreeGrafter"/>
</dbReference>
<dbReference type="Pfam" id="PF13177">
    <property type="entry name" value="DNA_pol3_delta2"/>
    <property type="match status" value="1"/>
</dbReference>
<accession>Q1YNM8</accession>
<dbReference type="GO" id="GO:0006261">
    <property type="term" value="P:DNA-templated DNA replication"/>
    <property type="evidence" value="ECO:0007669"/>
    <property type="project" value="TreeGrafter"/>
</dbReference>
<evidence type="ECO:0000313" key="3">
    <source>
        <dbReference type="Proteomes" id="UP000000321"/>
    </source>
</evidence>
<dbReference type="InterPro" id="IPR027417">
    <property type="entry name" value="P-loop_NTPase"/>
</dbReference>
<dbReference type="Gene3D" id="3.40.50.300">
    <property type="entry name" value="P-loop containing nucleotide triphosphate hydrolases"/>
    <property type="match status" value="1"/>
</dbReference>
<dbReference type="EMBL" id="AAPJ01000001">
    <property type="protein sequence ID" value="EAS51003.1"/>
    <property type="molecule type" value="Genomic_DNA"/>
</dbReference>
<dbReference type="AlphaFoldDB" id="Q1YNM8"/>
<organism evidence="2 3">
    <name type="scientific">Aurantimonas manganoxydans (strain ATCC BAA-1229 / DSM 21871 / SI85-9A1)</name>
    <dbReference type="NCBI Taxonomy" id="287752"/>
    <lineage>
        <taxon>Bacteria</taxon>
        <taxon>Pseudomonadati</taxon>
        <taxon>Pseudomonadota</taxon>
        <taxon>Alphaproteobacteria</taxon>
        <taxon>Hyphomicrobiales</taxon>
        <taxon>Aurantimonadaceae</taxon>
        <taxon>Aurantimonas</taxon>
    </lineage>
</organism>
<dbReference type="NCBIfam" id="NF006586">
    <property type="entry name" value="PRK09112.1"/>
    <property type="match status" value="1"/>
</dbReference>
<evidence type="ECO:0000256" key="1">
    <source>
        <dbReference type="SAM" id="MobiDB-lite"/>
    </source>
</evidence>
<keyword evidence="3" id="KW-1185">Reference proteome</keyword>
<reference evidence="2 3" key="1">
    <citation type="journal article" date="2008" name="Appl. Environ. Microbiol.">
        <title>Genomic insights into Mn(II) oxidation by the marine alphaproteobacterium Aurantimonas sp. strain SI85-9A1.</title>
        <authorList>
            <person name="Dick G.J."/>
            <person name="Podell S."/>
            <person name="Johnson H.A."/>
            <person name="Rivera-Espinoza Y."/>
            <person name="Bernier-Latmani R."/>
            <person name="McCarthy J.K."/>
            <person name="Torpey J.W."/>
            <person name="Clement B.G."/>
            <person name="Gaasterland T."/>
            <person name="Tebo B.M."/>
        </authorList>
    </citation>
    <scope>NUCLEOTIDE SEQUENCE [LARGE SCALE GENOMIC DNA]</scope>
    <source>
        <strain evidence="2 3">SI85-9A1</strain>
    </source>
</reference>
<proteinExistence type="predicted"/>
<feature type="region of interest" description="Disordered" evidence="1">
    <location>
        <begin position="1"/>
        <end position="26"/>
    </location>
</feature>